<dbReference type="RefSeq" id="WP_205721617.1">
    <property type="nucleotide sequence ID" value="NZ_CP070608.1"/>
</dbReference>
<keyword evidence="2" id="KW-1003">Cell membrane</keyword>
<evidence type="ECO:0000313" key="7">
    <source>
        <dbReference type="EMBL" id="QSE97104.1"/>
    </source>
</evidence>
<keyword evidence="4 6" id="KW-1133">Transmembrane helix</keyword>
<dbReference type="AlphaFoldDB" id="A0A975A080"/>
<evidence type="ECO:0000256" key="4">
    <source>
        <dbReference type="ARBA" id="ARBA00022989"/>
    </source>
</evidence>
<dbReference type="Proteomes" id="UP000662783">
    <property type="component" value="Chromosome"/>
</dbReference>
<name>A0A975A080_9BACT</name>
<evidence type="ECO:0000256" key="3">
    <source>
        <dbReference type="ARBA" id="ARBA00022692"/>
    </source>
</evidence>
<evidence type="ECO:0000313" key="8">
    <source>
        <dbReference type="Proteomes" id="UP000662783"/>
    </source>
</evidence>
<evidence type="ECO:0000256" key="6">
    <source>
        <dbReference type="SAM" id="Phobius"/>
    </source>
</evidence>
<proteinExistence type="predicted"/>
<feature type="transmembrane region" description="Helical" evidence="6">
    <location>
        <begin position="21"/>
        <end position="43"/>
    </location>
</feature>
<comment type="subcellular location">
    <subcellularLocation>
        <location evidence="1">Cell membrane</location>
        <topology evidence="1">Multi-pass membrane protein</topology>
    </subcellularLocation>
</comment>
<feature type="transmembrane region" description="Helical" evidence="6">
    <location>
        <begin position="79"/>
        <end position="100"/>
    </location>
</feature>
<keyword evidence="8" id="KW-1185">Reference proteome</keyword>
<protein>
    <submittedName>
        <fullName evidence="7">Cytochrome C oxidase subunit IV family protein</fullName>
    </submittedName>
</protein>
<dbReference type="GO" id="GO:0005886">
    <property type="term" value="C:plasma membrane"/>
    <property type="evidence" value="ECO:0007669"/>
    <property type="project" value="UniProtKB-SubCell"/>
</dbReference>
<dbReference type="KEGG" id="fuv:JR347_16150"/>
<dbReference type="InterPro" id="IPR005171">
    <property type="entry name" value="Cyt_c_oxidase_su4_prok"/>
</dbReference>
<keyword evidence="5 6" id="KW-0472">Membrane</keyword>
<dbReference type="EMBL" id="CP070608">
    <property type="protein sequence ID" value="QSE97104.1"/>
    <property type="molecule type" value="Genomic_DNA"/>
</dbReference>
<evidence type="ECO:0000256" key="2">
    <source>
        <dbReference type="ARBA" id="ARBA00022475"/>
    </source>
</evidence>
<organism evidence="7 8">
    <name type="scientific">Fulvivirga lutea</name>
    <dbReference type="NCBI Taxonomy" id="2810512"/>
    <lineage>
        <taxon>Bacteria</taxon>
        <taxon>Pseudomonadati</taxon>
        <taxon>Bacteroidota</taxon>
        <taxon>Cytophagia</taxon>
        <taxon>Cytophagales</taxon>
        <taxon>Fulvivirgaceae</taxon>
        <taxon>Fulvivirga</taxon>
    </lineage>
</organism>
<reference evidence="7" key="1">
    <citation type="submission" date="2021-02" db="EMBL/GenBank/DDBJ databases">
        <title>Fulvivirga sp. S481 isolated from sea water.</title>
        <authorList>
            <person name="Bae S.S."/>
            <person name="Baek K."/>
        </authorList>
    </citation>
    <scope>NUCLEOTIDE SEQUENCE</scope>
    <source>
        <strain evidence="7">S481</strain>
    </source>
</reference>
<accession>A0A975A080</accession>
<evidence type="ECO:0000256" key="1">
    <source>
        <dbReference type="ARBA" id="ARBA00004651"/>
    </source>
</evidence>
<keyword evidence="3 6" id="KW-0812">Transmembrane</keyword>
<evidence type="ECO:0000256" key="5">
    <source>
        <dbReference type="ARBA" id="ARBA00023136"/>
    </source>
</evidence>
<sequence length="110" mass="12595">MHTEETSNVQVIPADKEKIKLIWKTAGILALITALEFLVAFTVPHEMEMTRVVIFVGMTIVKAAYIVGEFMHLKYEVKVLIWSIIIPMIFVVWMLVAFVYEGGSIYADRF</sequence>
<gene>
    <name evidence="7" type="ORF">JR347_16150</name>
</gene>
<dbReference type="Pfam" id="PF03626">
    <property type="entry name" value="COX4_pro"/>
    <property type="match status" value="1"/>
</dbReference>
<feature type="transmembrane region" description="Helical" evidence="6">
    <location>
        <begin position="49"/>
        <end position="67"/>
    </location>
</feature>